<evidence type="ECO:0000313" key="2">
    <source>
        <dbReference type="Proteomes" id="UP001565474"/>
    </source>
</evidence>
<comment type="caution">
    <text evidence="1">The sequence shown here is derived from an EMBL/GenBank/DDBJ whole genome shotgun (WGS) entry which is preliminary data.</text>
</comment>
<sequence length="150" mass="15690">MFLKEQFSLWHRNKFPSHFVRISVNNSDTFKDEFMRFGRIAVFCAAPVLAGTLAAPAFAQNPYDGNWQVTIVTKSGSCEPTASSMLTVAGGKITAPGANVSGTIGSGGLVKVSINGAYANGQLSGNAGSGKWNGASAGIPCSGRWEASRQ</sequence>
<evidence type="ECO:0000313" key="1">
    <source>
        <dbReference type="EMBL" id="MEY9474921.1"/>
    </source>
</evidence>
<name>A0ABV4GTV1_9BRAD</name>
<reference evidence="1 2" key="1">
    <citation type="submission" date="2024-07" db="EMBL/GenBank/DDBJ databases">
        <title>Genomic Encyclopedia of Type Strains, Phase V (KMG-V): Genome sequencing to study the core and pangenomes of soil and plant-associated prokaryotes.</title>
        <authorList>
            <person name="Whitman W."/>
        </authorList>
    </citation>
    <scope>NUCLEOTIDE SEQUENCE [LARGE SCALE GENOMIC DNA]</scope>
    <source>
        <strain evidence="1 2">USDA 222</strain>
    </source>
</reference>
<gene>
    <name evidence="1" type="ORF">ABH992_007320</name>
</gene>
<dbReference type="EMBL" id="JBGBZN010000002">
    <property type="protein sequence ID" value="MEY9474921.1"/>
    <property type="molecule type" value="Genomic_DNA"/>
</dbReference>
<proteinExistence type="predicted"/>
<keyword evidence="2" id="KW-1185">Reference proteome</keyword>
<accession>A0ABV4GTV1</accession>
<dbReference type="Proteomes" id="UP001565474">
    <property type="component" value="Unassembled WGS sequence"/>
</dbReference>
<protein>
    <submittedName>
        <fullName evidence="1">Uncharacterized protein</fullName>
    </submittedName>
</protein>
<organism evidence="1 2">
    <name type="scientific">Bradyrhizobium yuanmingense</name>
    <dbReference type="NCBI Taxonomy" id="108015"/>
    <lineage>
        <taxon>Bacteria</taxon>
        <taxon>Pseudomonadati</taxon>
        <taxon>Pseudomonadota</taxon>
        <taxon>Alphaproteobacteria</taxon>
        <taxon>Hyphomicrobiales</taxon>
        <taxon>Nitrobacteraceae</taxon>
        <taxon>Bradyrhizobium</taxon>
    </lineage>
</organism>